<keyword evidence="6" id="KW-0965">Cell junction</keyword>
<dbReference type="InterPro" id="IPR003585">
    <property type="entry name" value="Neurexin-like"/>
</dbReference>
<evidence type="ECO:0000259" key="13">
    <source>
        <dbReference type="PROSITE" id="PS50026"/>
    </source>
</evidence>
<reference evidence="14" key="1">
    <citation type="submission" date="2020-03" db="EMBL/GenBank/DDBJ databases">
        <authorList>
            <person name="Chebbi M.A."/>
            <person name="Drezen J.M."/>
        </authorList>
    </citation>
    <scope>NUCLEOTIDE SEQUENCE</scope>
    <source>
        <tissue evidence="14">Whole body</tissue>
    </source>
</reference>
<keyword evidence="7 10" id="KW-1133">Transmembrane helix</keyword>
<dbReference type="SMART" id="SM00181">
    <property type="entry name" value="EGF"/>
    <property type="match status" value="2"/>
</dbReference>
<dbReference type="InterPro" id="IPR008278">
    <property type="entry name" value="4-PPantetheinyl_Trfase_dom"/>
</dbReference>
<dbReference type="InterPro" id="IPR000421">
    <property type="entry name" value="FA58C"/>
</dbReference>
<keyword evidence="5" id="KW-0732">Signal</keyword>
<dbReference type="GO" id="GO:0070161">
    <property type="term" value="C:anchoring junction"/>
    <property type="evidence" value="ECO:0007669"/>
    <property type="project" value="UniProtKB-SubCell"/>
</dbReference>
<dbReference type="SMART" id="SM00294">
    <property type="entry name" value="4.1m"/>
    <property type="match status" value="1"/>
</dbReference>
<dbReference type="GO" id="GO:0016020">
    <property type="term" value="C:membrane"/>
    <property type="evidence" value="ECO:0007669"/>
    <property type="project" value="UniProtKB-SubCell"/>
</dbReference>
<dbReference type="OrthoDB" id="26719at2759"/>
<dbReference type="PROSITE" id="PS01286">
    <property type="entry name" value="FA58C_2"/>
    <property type="match status" value="1"/>
</dbReference>
<keyword evidence="4 10" id="KW-0812">Transmembrane</keyword>
<feature type="domain" description="F5/8 type C" evidence="11">
    <location>
        <begin position="346"/>
        <end position="441"/>
    </location>
</feature>
<dbReference type="InterPro" id="IPR001791">
    <property type="entry name" value="Laminin_G"/>
</dbReference>
<evidence type="ECO:0000259" key="11">
    <source>
        <dbReference type="PROSITE" id="PS50022"/>
    </source>
</evidence>
<dbReference type="GO" id="GO:0008897">
    <property type="term" value="F:holo-[acyl-carrier-protein] synthase activity"/>
    <property type="evidence" value="ECO:0007669"/>
    <property type="project" value="InterPro"/>
</dbReference>
<evidence type="ECO:0000256" key="5">
    <source>
        <dbReference type="ARBA" id="ARBA00022729"/>
    </source>
</evidence>
<protein>
    <recommendedName>
        <fullName evidence="16">4'-phosphopantetheinyl transferase</fullName>
    </recommendedName>
</protein>
<keyword evidence="9" id="KW-0245">EGF-like domain</keyword>
<feature type="domain" description="EGF-like" evidence="13">
    <location>
        <begin position="1226"/>
        <end position="1262"/>
    </location>
</feature>
<dbReference type="PROSITE" id="PS50022">
    <property type="entry name" value="FA58C_3"/>
    <property type="match status" value="2"/>
</dbReference>
<dbReference type="CDD" id="cd00110">
    <property type="entry name" value="LamG"/>
    <property type="match status" value="4"/>
</dbReference>
<evidence type="ECO:0000256" key="6">
    <source>
        <dbReference type="ARBA" id="ARBA00022949"/>
    </source>
</evidence>
<dbReference type="Pfam" id="PF22624">
    <property type="entry name" value="AASDHPPT_N"/>
    <property type="match status" value="1"/>
</dbReference>
<dbReference type="Proteomes" id="UP000729913">
    <property type="component" value="Unassembled WGS sequence"/>
</dbReference>
<evidence type="ECO:0000259" key="12">
    <source>
        <dbReference type="PROSITE" id="PS50025"/>
    </source>
</evidence>
<keyword evidence="8 10" id="KW-0472">Membrane</keyword>
<feature type="domain" description="Laminin G" evidence="12">
    <location>
        <begin position="1266"/>
        <end position="1446"/>
    </location>
</feature>
<feature type="transmembrane region" description="Helical" evidence="10">
    <location>
        <begin position="1481"/>
        <end position="1501"/>
    </location>
</feature>
<feature type="domain" description="Laminin G" evidence="12">
    <location>
        <begin position="635"/>
        <end position="802"/>
    </location>
</feature>
<evidence type="ECO:0000313" key="14">
    <source>
        <dbReference type="EMBL" id="KAG8033848.1"/>
    </source>
</evidence>
<comment type="caution">
    <text evidence="9">Lacks conserved residue(s) required for the propagation of feature annotation.</text>
</comment>
<evidence type="ECO:0000256" key="2">
    <source>
        <dbReference type="ARBA" id="ARBA00004479"/>
    </source>
</evidence>
<gene>
    <name evidence="14" type="ORF">G9C98_008329</name>
</gene>
<proteinExistence type="inferred from homology"/>
<reference evidence="14" key="2">
    <citation type="submission" date="2021-04" db="EMBL/GenBank/DDBJ databases">
        <title>Genome-wide patterns of bracovirus chromosomal integration into multiple host tissues during parasitism.</title>
        <authorList>
            <person name="Chebbi M.A.C."/>
        </authorList>
    </citation>
    <scope>NUCLEOTIDE SEQUENCE</scope>
    <source>
        <tissue evidence="14">Whole body</tissue>
    </source>
</reference>
<dbReference type="Pfam" id="PF01648">
    <property type="entry name" value="ACPS"/>
    <property type="match status" value="1"/>
</dbReference>
<dbReference type="Pfam" id="PF00008">
    <property type="entry name" value="EGF"/>
    <property type="match status" value="1"/>
</dbReference>
<feature type="domain" description="Laminin G" evidence="12">
    <location>
        <begin position="1059"/>
        <end position="1225"/>
    </location>
</feature>
<dbReference type="PROSITE" id="PS50026">
    <property type="entry name" value="EGF_3"/>
    <property type="match status" value="2"/>
</dbReference>
<name>A0A8J5QVQ2_9HYME</name>
<dbReference type="CDD" id="cd00057">
    <property type="entry name" value="FA58C"/>
    <property type="match status" value="1"/>
</dbReference>
<comment type="caution">
    <text evidence="14">The sequence shown here is derived from an EMBL/GenBank/DDBJ whole genome shotgun (WGS) entry which is preliminary data.</text>
</comment>
<dbReference type="InterPro" id="IPR000742">
    <property type="entry name" value="EGF"/>
</dbReference>
<dbReference type="InterPro" id="IPR055066">
    <property type="entry name" value="AASDHPPT_N"/>
</dbReference>
<feature type="domain" description="F5/8 type C" evidence="11">
    <location>
        <begin position="283"/>
        <end position="338"/>
    </location>
</feature>
<comment type="subcellular location">
    <subcellularLocation>
        <location evidence="1">Cell junction</location>
    </subcellularLocation>
    <subcellularLocation>
        <location evidence="2">Membrane</location>
        <topology evidence="2">Single-pass type I membrane protein</topology>
    </subcellularLocation>
</comment>
<evidence type="ECO:0000256" key="3">
    <source>
        <dbReference type="ARBA" id="ARBA00010241"/>
    </source>
</evidence>
<dbReference type="FunFam" id="3.90.470.20:FF:000003">
    <property type="entry name" value="L-aminoadipate-semialdehyde dehydrogenase-phosphopantetheinyl transferase"/>
    <property type="match status" value="1"/>
</dbReference>
<dbReference type="CDD" id="cd00054">
    <property type="entry name" value="EGF_CA"/>
    <property type="match status" value="2"/>
</dbReference>
<evidence type="ECO:0000256" key="4">
    <source>
        <dbReference type="ARBA" id="ARBA00022692"/>
    </source>
</evidence>
<sequence>MSTSIRWSFNWGTWSPSPQQFRQTISLIQPEEKLRLGRFVFRKDVRASLAGRLLMRKYVSESLQVPYHLVKLLRDENNRPCLENDRLLFNVSHQGSYTVLAGEKVNVGAKNLMLGVDIMMLEYTGGKKIQEFFRIMDRNFSAREWNEIRRGKTEKEQVDMFCRHWALKESYVKAIGTGLVENLQELDFATKSKLGEKDVVCDTVLYNNGTETLWRFEETVLDGHCVAVAISNELMELKGTDGTRNNPMFQELTYEDLILGAQALDKEDKKYCDEYYLKSDKSWTAKDSDAKQYFTFDLGHPMNVSSILTQGRDNHGEFVLEYSISYGFNDLDYQIYKDHQGNIKHLTLDLGDRVEIRSIQTRGRANTREFVTEFIVEYSDDGQAWTTYESQNGVEEMFKGNVNAESIKLNRFEVPIIAQWIRINPTRWQDRISMRLELFGCDYVSDVVHFEGSSLIRQDLQREKIETNRHAVRFRFKTNHADGVIAYSRGTQGDYIAVEMRDNKMHMNIDLGSGIPTSLSVGSLLDDNMWHDVQIFRNRRDISFSVDRVVVKGRVKGDFHRLDLNRAFYIGGVPNKQEGLTVTQNFTGCIENFMLNKTNVIRDLKDVEAAEGALTLNSRFFKNRVIYGCPEPQIVPVTFVKPDSFATLSGYDRSNTLNVSLAFRSYEEKGLIMYHKFASDGFVKLFLESGRIKVQIQTPGNPETVLDDYDDNFNDGKWHQVILTISKNSIILNVDGRPMNTKRLLNMLTGSKYLIGGGLLGQGRGDRGFVGCMRQISIDGIIKLPTNWKPEQYEGTIIMDACQMLDRCNPNPCKHDGICTQTSDQFHCNCEHTGYSGAVCHIPEYPLSCEAYKNSNAGNQRVEIKIDVDGSGPLDPFPVTCMFYPDKSIVTIVRHSNELPTPVEGYEEAGSFQQEISYDADFDQITALMNRSTSCRQHINYACKHSRLFNTPVDPNAPFRPNSWWVSRNNQNMDYWGGALPGSRKCECGILGNCVDPTKWCNCDAGFDSWNEDGGDITEKEHLPVRQLRFGDTGTALDEKEGRYTLGPLECQGDNLFENVVTFRKADATIDLPTFDMGHEGDIYFEFKTTTANAVIIHSTGPTDSIRISINSGKQIQFQYKAGDGYRTVSVQTSNTLNDDNWHSVSVERNRKEAKITLDGALKNEIPEPAGPVRALHLTSQFVIGATTNYRDGYVGCIRALLLNGKLQDLKSYADRGTYGIGQGCVGKCASNPCLNNGTCIEAYDKYECNCRFTAFKGPICADEIGVNLSPSSMIRYDFSGSWRSTLSENIRVGFVTTEPHGFILGLFSNKTKEYMTISVSNSGKLRIVFDFGFERQEFFYGDRTFHRGQYHDVRVQRKNSGATMVVTVDGNEPIEQHYNIKASADAQFNNIEYMYIGRNESMTEGFKGCVSRVQFDDIYPLKLFFQQNRPSYIRSIHSDVPENTCAVEPTTHPPDVVETRPPPIVDEEKVRAAYNETDTAILGGILTLILLALIIMAILIGRYMSRHKGEYLTQEDKGAELALDPDSAVVHSATGHQVQKKKEWFI</sequence>
<dbReference type="GO" id="GO:0000287">
    <property type="term" value="F:magnesium ion binding"/>
    <property type="evidence" value="ECO:0007669"/>
    <property type="project" value="InterPro"/>
</dbReference>
<accession>A0A8J5QVQ2</accession>
<evidence type="ECO:0008006" key="16">
    <source>
        <dbReference type="Google" id="ProtNLM"/>
    </source>
</evidence>
<dbReference type="SMART" id="SM00282">
    <property type="entry name" value="LamG"/>
    <property type="match status" value="4"/>
</dbReference>
<dbReference type="Pfam" id="PF00754">
    <property type="entry name" value="F5_F8_type_C"/>
    <property type="match status" value="2"/>
</dbReference>
<evidence type="ECO:0000256" key="1">
    <source>
        <dbReference type="ARBA" id="ARBA00004282"/>
    </source>
</evidence>
<evidence type="ECO:0000256" key="9">
    <source>
        <dbReference type="PROSITE-ProRule" id="PRU00076"/>
    </source>
</evidence>
<dbReference type="EMBL" id="JAAOIC020000072">
    <property type="protein sequence ID" value="KAG8033848.1"/>
    <property type="molecule type" value="Genomic_DNA"/>
</dbReference>
<dbReference type="PROSITE" id="PS50025">
    <property type="entry name" value="LAM_G_DOMAIN"/>
    <property type="match status" value="4"/>
</dbReference>
<evidence type="ECO:0000256" key="8">
    <source>
        <dbReference type="ARBA" id="ARBA00023136"/>
    </source>
</evidence>
<dbReference type="Pfam" id="PF02210">
    <property type="entry name" value="Laminin_G_2"/>
    <property type="match status" value="4"/>
</dbReference>
<evidence type="ECO:0000313" key="15">
    <source>
        <dbReference type="Proteomes" id="UP000729913"/>
    </source>
</evidence>
<comment type="similarity">
    <text evidence="3">Belongs to the neurexin family.</text>
</comment>
<evidence type="ECO:0000256" key="10">
    <source>
        <dbReference type="SAM" id="Phobius"/>
    </source>
</evidence>
<dbReference type="PANTHER" id="PTHR15036:SF91">
    <property type="entry name" value="NEUREXIN-4"/>
    <property type="match status" value="1"/>
</dbReference>
<keyword evidence="15" id="KW-1185">Reference proteome</keyword>
<dbReference type="SMART" id="SM00231">
    <property type="entry name" value="FA58C"/>
    <property type="match status" value="1"/>
</dbReference>
<dbReference type="InterPro" id="IPR050372">
    <property type="entry name" value="Neurexin-related_CASP"/>
</dbReference>
<organism evidence="14 15">
    <name type="scientific">Cotesia typhae</name>
    <dbReference type="NCBI Taxonomy" id="2053667"/>
    <lineage>
        <taxon>Eukaryota</taxon>
        <taxon>Metazoa</taxon>
        <taxon>Ecdysozoa</taxon>
        <taxon>Arthropoda</taxon>
        <taxon>Hexapoda</taxon>
        <taxon>Insecta</taxon>
        <taxon>Pterygota</taxon>
        <taxon>Neoptera</taxon>
        <taxon>Endopterygota</taxon>
        <taxon>Hymenoptera</taxon>
        <taxon>Apocrita</taxon>
        <taxon>Ichneumonoidea</taxon>
        <taxon>Braconidae</taxon>
        <taxon>Microgastrinae</taxon>
        <taxon>Cotesia</taxon>
    </lineage>
</organism>
<dbReference type="PANTHER" id="PTHR15036">
    <property type="entry name" value="PIKACHURIN-LIKE PROTEIN"/>
    <property type="match status" value="1"/>
</dbReference>
<feature type="domain" description="EGF-like" evidence="13">
    <location>
        <begin position="804"/>
        <end position="841"/>
    </location>
</feature>
<feature type="domain" description="Laminin G" evidence="12">
    <location>
        <begin position="447"/>
        <end position="629"/>
    </location>
</feature>
<evidence type="ECO:0000256" key="7">
    <source>
        <dbReference type="ARBA" id="ARBA00022989"/>
    </source>
</evidence>